<name>A0AAE1FQL8_PETCI</name>
<dbReference type="AlphaFoldDB" id="A0AAE1FQL8"/>
<accession>A0AAE1FQL8</accession>
<reference evidence="4" key="1">
    <citation type="submission" date="2023-10" db="EMBL/GenBank/DDBJ databases">
        <title>Genome assemblies of two species of porcelain crab, Petrolisthes cinctipes and Petrolisthes manimaculis (Anomura: Porcellanidae).</title>
        <authorList>
            <person name="Angst P."/>
        </authorList>
    </citation>
    <scope>NUCLEOTIDE SEQUENCE</scope>
    <source>
        <strain evidence="4">PB745_01</strain>
        <tissue evidence="4">Gill</tissue>
    </source>
</reference>
<keyword evidence="2" id="KW-0812">Transmembrane</keyword>
<feature type="transmembrane region" description="Helical" evidence="2">
    <location>
        <begin position="171"/>
        <end position="196"/>
    </location>
</feature>
<dbReference type="Proteomes" id="UP001286313">
    <property type="component" value="Unassembled WGS sequence"/>
</dbReference>
<keyword evidence="5" id="KW-1185">Reference proteome</keyword>
<evidence type="ECO:0000256" key="1">
    <source>
        <dbReference type="SAM" id="MobiDB-lite"/>
    </source>
</evidence>
<evidence type="ECO:0000256" key="2">
    <source>
        <dbReference type="SAM" id="Phobius"/>
    </source>
</evidence>
<keyword evidence="2" id="KW-0472">Membrane</keyword>
<sequence>MKILPTSPSSVIFIIIFLTLQEGLVASQTQVMTNGGASHTLSLPDNETLTLVLLRAYQNNTRVHVTVGGEVISSQLHTRVAGLVLHRINIANYDYSFVALGGEVRSDLRGRVNEVKVGSDGLVKWIHCKDTMCSDDFPLPTPTSRNHHDAFPSSYHPKTQDHKKRKKMRPVIVVVIIFVVGTAIFIFIACVCHYCHNASRRKAGNRRKSNPAHFRPLPSAPPPPLTTPSALPRTVLPLRRPQAQSVATPLEEIFVEPPTSREILPGKVVDVIGLGVLTLDDLPGQTFHHFLQAVWKA</sequence>
<dbReference type="EMBL" id="JAWQEG010001877">
    <property type="protein sequence ID" value="KAK3876048.1"/>
    <property type="molecule type" value="Genomic_DNA"/>
</dbReference>
<feature type="chain" id="PRO_5042109844" evidence="3">
    <location>
        <begin position="27"/>
        <end position="297"/>
    </location>
</feature>
<comment type="caution">
    <text evidence="4">The sequence shown here is derived from an EMBL/GenBank/DDBJ whole genome shotgun (WGS) entry which is preliminary data.</text>
</comment>
<keyword evidence="3" id="KW-0732">Signal</keyword>
<proteinExistence type="predicted"/>
<protein>
    <submittedName>
        <fullName evidence="4">Uncharacterized protein</fullName>
    </submittedName>
</protein>
<evidence type="ECO:0000256" key="3">
    <source>
        <dbReference type="SAM" id="SignalP"/>
    </source>
</evidence>
<organism evidence="4 5">
    <name type="scientific">Petrolisthes cinctipes</name>
    <name type="common">Flat porcelain crab</name>
    <dbReference type="NCBI Taxonomy" id="88211"/>
    <lineage>
        <taxon>Eukaryota</taxon>
        <taxon>Metazoa</taxon>
        <taxon>Ecdysozoa</taxon>
        <taxon>Arthropoda</taxon>
        <taxon>Crustacea</taxon>
        <taxon>Multicrustacea</taxon>
        <taxon>Malacostraca</taxon>
        <taxon>Eumalacostraca</taxon>
        <taxon>Eucarida</taxon>
        <taxon>Decapoda</taxon>
        <taxon>Pleocyemata</taxon>
        <taxon>Anomura</taxon>
        <taxon>Galatheoidea</taxon>
        <taxon>Porcellanidae</taxon>
        <taxon>Petrolisthes</taxon>
    </lineage>
</organism>
<gene>
    <name evidence="4" type="ORF">Pcinc_019122</name>
</gene>
<keyword evidence="2" id="KW-1133">Transmembrane helix</keyword>
<feature type="signal peptide" evidence="3">
    <location>
        <begin position="1"/>
        <end position="26"/>
    </location>
</feature>
<feature type="region of interest" description="Disordered" evidence="1">
    <location>
        <begin position="202"/>
        <end position="231"/>
    </location>
</feature>
<evidence type="ECO:0000313" key="4">
    <source>
        <dbReference type="EMBL" id="KAK3876048.1"/>
    </source>
</evidence>
<evidence type="ECO:0000313" key="5">
    <source>
        <dbReference type="Proteomes" id="UP001286313"/>
    </source>
</evidence>